<evidence type="ECO:0000313" key="5">
    <source>
        <dbReference type="Proteomes" id="UP000013521"/>
    </source>
</evidence>
<evidence type="ECO:0000313" key="4">
    <source>
        <dbReference type="EMBL" id="EOD44645.1"/>
    </source>
</evidence>
<dbReference type="eggNOG" id="ENOG502SG3D">
    <property type="taxonomic scope" value="Eukaryota"/>
</dbReference>
<dbReference type="EMBL" id="KB916686">
    <property type="protein sequence ID" value="EOD44645.1"/>
    <property type="molecule type" value="Genomic_DNA"/>
</dbReference>
<accession>R1FZR6</accession>
<dbReference type="Proteomes" id="UP000013521">
    <property type="component" value="Unassembled WGS sequence"/>
</dbReference>
<dbReference type="InterPro" id="IPR036875">
    <property type="entry name" value="Znf_CCHC_sf"/>
</dbReference>
<dbReference type="STRING" id="1287680.R1FZR6"/>
<organism evidence="4 5">
    <name type="scientific">Botryosphaeria parva (strain UCR-NP2)</name>
    <name type="common">Grapevine canker fungus</name>
    <name type="synonym">Neofusicoccum parvum</name>
    <dbReference type="NCBI Taxonomy" id="1287680"/>
    <lineage>
        <taxon>Eukaryota</taxon>
        <taxon>Fungi</taxon>
        <taxon>Dikarya</taxon>
        <taxon>Ascomycota</taxon>
        <taxon>Pezizomycotina</taxon>
        <taxon>Dothideomycetes</taxon>
        <taxon>Dothideomycetes incertae sedis</taxon>
        <taxon>Botryosphaeriales</taxon>
        <taxon>Botryosphaeriaceae</taxon>
        <taxon>Neofusicoccum</taxon>
    </lineage>
</organism>
<proteinExistence type="predicted"/>
<keyword evidence="1" id="KW-0863">Zinc-finger</keyword>
<name>R1FZR6_BOTPV</name>
<evidence type="ECO:0000256" key="2">
    <source>
        <dbReference type="SAM" id="MobiDB-lite"/>
    </source>
</evidence>
<feature type="compositionally biased region" description="Basic and acidic residues" evidence="2">
    <location>
        <begin position="198"/>
        <end position="213"/>
    </location>
</feature>
<sequence>METLFTGEPEKEPSFRHWKAEMYNKLEVNADHYKTERAKISYIFSRTTGTASDTIRPNVHDGPAAFQTAEEAFTLLTSVFDDPHFIQNKRQEFRRFYQNTTPFNSFYAKFIALATESELPRDQWFEEMWTRLSGGLRYGLAPVKDSLNSSFQDLTARARTLDRELQNDIKAAEKKKERANKLLKNTKPTVERTTSGQEQKKSLTAEERDSHRKEGRCFHCHQKGHMANACPTKAVTIANAELDSGSAEDLGKE</sequence>
<dbReference type="OrthoDB" id="4365667at2759"/>
<evidence type="ECO:0000259" key="3">
    <source>
        <dbReference type="PROSITE" id="PS50158"/>
    </source>
</evidence>
<dbReference type="Gene3D" id="4.10.60.10">
    <property type="entry name" value="Zinc finger, CCHC-type"/>
    <property type="match status" value="1"/>
</dbReference>
<dbReference type="HOGENOM" id="CLU_049644_0_0_1"/>
<dbReference type="KEGG" id="npa:UCRNP2_8644"/>
<dbReference type="GO" id="GO:0008270">
    <property type="term" value="F:zinc ion binding"/>
    <property type="evidence" value="ECO:0007669"/>
    <property type="project" value="UniProtKB-KW"/>
</dbReference>
<keyword evidence="1" id="KW-0479">Metal-binding</keyword>
<dbReference type="AlphaFoldDB" id="R1FZR6"/>
<gene>
    <name evidence="4" type="ORF">UCRNP2_8644</name>
</gene>
<feature type="compositionally biased region" description="Polar residues" evidence="2">
    <location>
        <begin position="186"/>
        <end position="197"/>
    </location>
</feature>
<dbReference type="InterPro" id="IPR001878">
    <property type="entry name" value="Znf_CCHC"/>
</dbReference>
<evidence type="ECO:0000256" key="1">
    <source>
        <dbReference type="PROSITE-ProRule" id="PRU00047"/>
    </source>
</evidence>
<reference evidence="5" key="1">
    <citation type="journal article" date="2013" name="Genome Announc.">
        <title>Draft genome sequence of Neofusicoccum parvum isolate UCR-NP2, a fungal vascular pathogen associated with grapevine cankers.</title>
        <authorList>
            <person name="Blanco-Ulate B."/>
            <person name="Rolshausen P."/>
            <person name="Cantu D."/>
        </authorList>
    </citation>
    <scope>NUCLEOTIDE SEQUENCE [LARGE SCALE GENOMIC DNA]</scope>
    <source>
        <strain evidence="5">UCR-NP2</strain>
    </source>
</reference>
<dbReference type="PROSITE" id="PS50158">
    <property type="entry name" value="ZF_CCHC"/>
    <property type="match status" value="1"/>
</dbReference>
<dbReference type="OMA" id="KEGRCFH"/>
<feature type="region of interest" description="Disordered" evidence="2">
    <location>
        <begin position="178"/>
        <end position="213"/>
    </location>
</feature>
<protein>
    <recommendedName>
        <fullName evidence="3">CCHC-type domain-containing protein</fullName>
    </recommendedName>
</protein>
<dbReference type="GO" id="GO:0003676">
    <property type="term" value="F:nucleic acid binding"/>
    <property type="evidence" value="ECO:0007669"/>
    <property type="project" value="InterPro"/>
</dbReference>
<dbReference type="SUPFAM" id="SSF57756">
    <property type="entry name" value="Retrovirus zinc finger-like domains"/>
    <property type="match status" value="1"/>
</dbReference>
<feature type="domain" description="CCHC-type" evidence="3">
    <location>
        <begin position="216"/>
        <end position="231"/>
    </location>
</feature>
<keyword evidence="1" id="KW-0862">Zinc</keyword>